<accession>A0AA35YVT0</accession>
<evidence type="ECO:0000313" key="1">
    <source>
        <dbReference type="EMBL" id="CAI9280969.1"/>
    </source>
</evidence>
<protein>
    <submittedName>
        <fullName evidence="1">Uncharacterized protein</fullName>
    </submittedName>
</protein>
<dbReference type="Proteomes" id="UP001177003">
    <property type="component" value="Chromosome 4"/>
</dbReference>
<keyword evidence="2" id="KW-1185">Reference proteome</keyword>
<evidence type="ECO:0000313" key="2">
    <source>
        <dbReference type="Proteomes" id="UP001177003"/>
    </source>
</evidence>
<dbReference type="AlphaFoldDB" id="A0AA35YVT0"/>
<name>A0AA35YVT0_LACSI</name>
<organism evidence="1 2">
    <name type="scientific">Lactuca saligna</name>
    <name type="common">Willowleaf lettuce</name>
    <dbReference type="NCBI Taxonomy" id="75948"/>
    <lineage>
        <taxon>Eukaryota</taxon>
        <taxon>Viridiplantae</taxon>
        <taxon>Streptophyta</taxon>
        <taxon>Embryophyta</taxon>
        <taxon>Tracheophyta</taxon>
        <taxon>Spermatophyta</taxon>
        <taxon>Magnoliopsida</taxon>
        <taxon>eudicotyledons</taxon>
        <taxon>Gunneridae</taxon>
        <taxon>Pentapetalae</taxon>
        <taxon>asterids</taxon>
        <taxon>campanulids</taxon>
        <taxon>Asterales</taxon>
        <taxon>Asteraceae</taxon>
        <taxon>Cichorioideae</taxon>
        <taxon>Cichorieae</taxon>
        <taxon>Lactucinae</taxon>
        <taxon>Lactuca</taxon>
    </lineage>
</organism>
<dbReference type="EMBL" id="OX465080">
    <property type="protein sequence ID" value="CAI9280969.1"/>
    <property type="molecule type" value="Genomic_DNA"/>
</dbReference>
<proteinExistence type="predicted"/>
<gene>
    <name evidence="1" type="ORF">LSALG_LOCUS20690</name>
</gene>
<reference evidence="1" key="1">
    <citation type="submission" date="2023-04" db="EMBL/GenBank/DDBJ databases">
        <authorList>
            <person name="Vijverberg K."/>
            <person name="Xiong W."/>
            <person name="Schranz E."/>
        </authorList>
    </citation>
    <scope>NUCLEOTIDE SEQUENCE</scope>
</reference>
<sequence>MEPKVSMSFFKEFSSLRTRSSVSQGCRDHIRDMYKIKHMENIVLGQEIILWFNKNKVLHLENRILHDEFKKISDLIKPFVVLSGEVAHNMQLFRDQHEACGKSF</sequence>